<dbReference type="SUPFAM" id="SSF53223">
    <property type="entry name" value="Aminoacid dehydrogenase-like, N-terminal domain"/>
    <property type="match status" value="1"/>
</dbReference>
<feature type="compositionally biased region" description="Basic residues" evidence="3">
    <location>
        <begin position="943"/>
        <end position="957"/>
    </location>
</feature>
<dbReference type="Pfam" id="PF00208">
    <property type="entry name" value="ELFV_dehydrog"/>
    <property type="match status" value="1"/>
</dbReference>
<dbReference type="SUPFAM" id="SSF51735">
    <property type="entry name" value="NAD(P)-binding Rossmann-fold domains"/>
    <property type="match status" value="1"/>
</dbReference>
<feature type="non-terminal residue" evidence="5">
    <location>
        <position position="1"/>
    </location>
</feature>
<dbReference type="OrthoDB" id="184415at2759"/>
<evidence type="ECO:0000313" key="5">
    <source>
        <dbReference type="EMBL" id="OQR89545.1"/>
    </source>
</evidence>
<reference evidence="5 6" key="1">
    <citation type="journal article" date="2014" name="Genome Biol. Evol.">
        <title>The secreted proteins of Achlya hypogyna and Thraustotheca clavata identify the ancestral oomycete secretome and reveal gene acquisitions by horizontal gene transfer.</title>
        <authorList>
            <person name="Misner I."/>
            <person name="Blouin N."/>
            <person name="Leonard G."/>
            <person name="Richards T.A."/>
            <person name="Lane C.E."/>
        </authorList>
    </citation>
    <scope>NUCLEOTIDE SEQUENCE [LARGE SCALE GENOMIC DNA]</scope>
    <source>
        <strain evidence="5 6">ATCC 34112</strain>
    </source>
</reference>
<keyword evidence="2" id="KW-0560">Oxidoreductase</keyword>
<feature type="region of interest" description="Disordered" evidence="3">
    <location>
        <begin position="1225"/>
        <end position="1273"/>
    </location>
</feature>
<dbReference type="InterPro" id="IPR036291">
    <property type="entry name" value="NAD(P)-bd_dom_sf"/>
</dbReference>
<sequence length="1374" mass="151228">YIQYSNPRRLANQIALFNRVRGTEGVAVDVEHGWEHKDKENKLAGGQLPQTMLTMACANVLTKHTLQRAATYLALKNLNVRRAHLDVVDDRKSGNGTVSMIRILVSPSEEDHRANVKLDWKEIASDLKYLKWLDDRPLNMALKHKNITISHAEIITTYAHMLHGMLAKVDPYAYSLPRILEVLEQPQHVGLAAKIADLFLERFDPNAPKKMTTEEFNQRREAIKVDIRRNVEAEDTIRLLNTMVDAVGATLRTNRYVKHRYALALRMEPSVLGYGTVGKEAPYGVFFINGRKFKGFHVRFRDIARGGLRVVSPPSADAHALESARQYNEAYNLAFAQQLKNKDIPEGGSKAVVLVEPHVYNDPTTKNFIIRKSVKAFSDALLDLNTTDEAVKSQVVDFYGKDELIYLGPDENIIPADITWMTKRAAYRGYPIPRAFISSKPDVGINHKVYGVTSEGVAVFADVALRSQNIDPKKQPFTVKITGGTDGDVAGNIIKILARDYGSNFRVVGICDGTATIESPEGIDMQELLRLVEESLPLSKFDTTKRGSVILADTPEGIRARNSLHNRVKSDLFIPAGGRPNTINEHNWREYLDPATGKASSPLIVEGANLFTTPEARQLLFDNAGVVIVKDSSANKCGVICSSYEIVSSMLLEPKEFLDIKDELVDDVVKKLRQLALVEAELLFREYKQNPNAALPPSSEKISRCITRLHDAIVANFDNIAEDNKDLLYSLIEEHLPAKLREVALDRVNGQVPLAYIKCIVAASLASKIVYREGLQYVESLPESNLANIAVSYLKQEKKVHALVGELEASNLAHREEIADLLIRGGSKMAWCSRTTRSTGPLGATTTPSVGPGSYNATIGTLSTKPSFAAFGSSEKKKNTTELCMQTPGPGAYESIPTAHALVFTEASSSFFKSTSDRASGKLKSMDTPGPGSYKGAEVSFAKTKKQLSPTRRRRSHSTPDHVTKSGKVKWVRVPTAPSIPNIAQSFGYEEGPKGQMILQQPANNGHTGCGHDISGPGEYDPLESLHNLNKPRGTNFAKSKTTRDNLKPPKKSAAVPGPGSYHTDPIPHSLTKPSAVFKSNLSRDKASNPANAAPIPGPGSYSNPTGIKPARKPEHLQFFGSTSSRFEAEKFISQPSPVPAPESRTVPKCVPRHAAPFASTQQRFDVHVKECTDVGPGTYEASTIVKELQSRVNGRAGVFGSTSKRFEATRSQHPNDALLEKILENTPSMTTTNQENSPESKKMTSSFASGTSRFQSTSTKHPRPSPGDYEISMSWDKPGSKAMFSSHLPREIVQRDKLTIPGPGAYTTSDPTKLKPKYHRHDVFGSTEARFKSSLSPLSKVGPGAYNPDTIENDWNRPTYNITIATEMERRLA</sequence>
<dbReference type="GO" id="GO:0004352">
    <property type="term" value="F:glutamate dehydrogenase (NAD+) activity"/>
    <property type="evidence" value="ECO:0007669"/>
    <property type="project" value="TreeGrafter"/>
</dbReference>
<dbReference type="PANTHER" id="PTHR11606">
    <property type="entry name" value="GLUTAMATE DEHYDROGENASE"/>
    <property type="match status" value="1"/>
</dbReference>
<dbReference type="InterPro" id="IPR046346">
    <property type="entry name" value="Aminoacid_DH-like_N_sf"/>
</dbReference>
<protein>
    <submittedName>
        <fullName evidence="5">NAD-specific glutamate dehydrogenase</fullName>
    </submittedName>
</protein>
<gene>
    <name evidence="5" type="ORF">THRCLA_09699</name>
</gene>
<feature type="region of interest" description="Disordered" evidence="3">
    <location>
        <begin position="999"/>
        <end position="1073"/>
    </location>
</feature>
<dbReference type="GO" id="GO:0005739">
    <property type="term" value="C:mitochondrion"/>
    <property type="evidence" value="ECO:0007669"/>
    <property type="project" value="TreeGrafter"/>
</dbReference>
<dbReference type="GO" id="GO:0006538">
    <property type="term" value="P:L-glutamate catabolic process"/>
    <property type="evidence" value="ECO:0007669"/>
    <property type="project" value="TreeGrafter"/>
</dbReference>
<proteinExistence type="inferred from homology"/>
<evidence type="ECO:0000256" key="1">
    <source>
        <dbReference type="ARBA" id="ARBA00006382"/>
    </source>
</evidence>
<dbReference type="EMBL" id="JNBS01002715">
    <property type="protein sequence ID" value="OQR89545.1"/>
    <property type="molecule type" value="Genomic_DNA"/>
</dbReference>
<dbReference type="InterPro" id="IPR010736">
    <property type="entry name" value="SHIPPO-rpt"/>
</dbReference>
<feature type="domain" description="Glutamate/phenylalanine/leucine/valine/L-tryptophan dehydrogenase C-terminal" evidence="4">
    <location>
        <begin position="444"/>
        <end position="691"/>
    </location>
</feature>
<evidence type="ECO:0000259" key="4">
    <source>
        <dbReference type="SMART" id="SM00839"/>
    </source>
</evidence>
<dbReference type="SMART" id="SM00839">
    <property type="entry name" value="ELFV_dehydrog"/>
    <property type="match status" value="1"/>
</dbReference>
<dbReference type="Pfam" id="PF07004">
    <property type="entry name" value="SHIPPO-rpt"/>
    <property type="match status" value="2"/>
</dbReference>
<dbReference type="InterPro" id="IPR006096">
    <property type="entry name" value="Glu/Leu/Phe/Val/Trp_DH_C"/>
</dbReference>
<feature type="region of interest" description="Disordered" evidence="3">
    <location>
        <begin position="915"/>
        <end position="967"/>
    </location>
</feature>
<feature type="compositionally biased region" description="Low complexity" evidence="3">
    <location>
        <begin position="1088"/>
        <end position="1101"/>
    </location>
</feature>
<accession>A0A1V9YUS2</accession>
<name>A0A1V9YUS2_9STRA</name>
<feature type="region of interest" description="Disordered" evidence="3">
    <location>
        <begin position="1085"/>
        <end position="1112"/>
    </location>
</feature>
<feature type="compositionally biased region" description="Polar residues" evidence="3">
    <location>
        <begin position="1226"/>
        <end position="1260"/>
    </location>
</feature>
<evidence type="ECO:0000256" key="3">
    <source>
        <dbReference type="SAM" id="MobiDB-lite"/>
    </source>
</evidence>
<dbReference type="STRING" id="74557.A0A1V9YUS2"/>
<dbReference type="PANTHER" id="PTHR11606:SF39">
    <property type="entry name" value="GLUTAMATE_PHENYLALANINE_LEUCINE_VALINE_L-TRYPTOPHAN DEHYDROGENASE C-TERMINAL DOMAIN-CONTAINING PROTEIN"/>
    <property type="match status" value="1"/>
</dbReference>
<comment type="caution">
    <text evidence="5">The sequence shown here is derived from an EMBL/GenBank/DDBJ whole genome shotgun (WGS) entry which is preliminary data.</text>
</comment>
<evidence type="ECO:0000313" key="6">
    <source>
        <dbReference type="Proteomes" id="UP000243217"/>
    </source>
</evidence>
<organism evidence="5 6">
    <name type="scientific">Thraustotheca clavata</name>
    <dbReference type="NCBI Taxonomy" id="74557"/>
    <lineage>
        <taxon>Eukaryota</taxon>
        <taxon>Sar</taxon>
        <taxon>Stramenopiles</taxon>
        <taxon>Oomycota</taxon>
        <taxon>Saprolegniomycetes</taxon>
        <taxon>Saprolegniales</taxon>
        <taxon>Achlyaceae</taxon>
        <taxon>Thraustotheca</taxon>
    </lineage>
</organism>
<dbReference type="Gene3D" id="3.40.50.720">
    <property type="entry name" value="NAD(P)-binding Rossmann-like Domain"/>
    <property type="match status" value="1"/>
</dbReference>
<comment type="similarity">
    <text evidence="1">Belongs to the Glu/Leu/Phe/Val dehydrogenases family.</text>
</comment>
<dbReference type="Proteomes" id="UP000243217">
    <property type="component" value="Unassembled WGS sequence"/>
</dbReference>
<evidence type="ECO:0000256" key="2">
    <source>
        <dbReference type="ARBA" id="ARBA00023002"/>
    </source>
</evidence>
<keyword evidence="6" id="KW-1185">Reference proteome</keyword>